<proteinExistence type="predicted"/>
<evidence type="ECO:0000256" key="4">
    <source>
        <dbReference type="ARBA" id="ARBA00023285"/>
    </source>
</evidence>
<sequence length="805" mass="91419">MSRDFFPGMGQGVAERTVARLILTEQAKLEWAGTTEVRLNPNDPRYRIWWSALNLTFPLLKLTDDTTIKFMGRDPETRRERWADVALRVAEGNTSLDPNCFDLEDLRYHIAEGTILLSGRHLQHGDIRQKDRPMEVFTNCSTAMFRSLTFKLLLSGSGVGSSYDDDLITVDWTKQPKVVCTISDSHADVLSGLITGYMTPREARHLYRDDEVIYHRVDDSREGWAKAIEVIEEATHRGLTDHVIILDFSDVRGAGSPIKGMQNRPASGPGPLMGAITNVARLRGSSMAPWKAAIFADHYLAECVLVGGARRAARIATKFWKDKGIFDFIDLKRPLEYRGQPWDKVDELAGDDTYRPSFLWSSNNSVAVDDEFYECLRVARQSRRLGMPLTDLQAWAWDLNEAMKRRQYHDLTGETGFLNVSKLNVNKEGLDRYLLQPFAGSAKYQTSSYFQRMQIELAERVLAHSYQFIVNPCGEIVLFILGAFCVIGDLALFHAKDAHDEELAVRQITRALIRTNLMPSIYETEVKRTNRIGVSLTGILEWAFDRYGLSFRDLIAFDPHEYMTDANGERMPAPTEKALRFWLRMKHLANIVDVEAEQYSAELGVVAPHTRRTIKPAGTTSKLFGLTEGAHLPALREYLRWVQFRSDDPLLDDYRSKGYPVRELKSYKGTTIVGFPTAPVICTMGDVVTAGEATPEEQFRWLRLLETFWIGREHGNQVSYTLKYDPKKVSFEQYSKVMDLNINTVRAVSVLPQVETLSYEYQPEEPLTKERYEVIVASIADQMAEDVDKVHIDCAGGACPVDFNK</sequence>
<reference evidence="6" key="1">
    <citation type="submission" date="2024-06" db="EMBL/GenBank/DDBJ databases">
        <title>Mesorhizobium karijinii sp. nov., a symbiont of the iconic Swainsona formosa from arid Australia.</title>
        <authorList>
            <person name="Hill Y.J."/>
            <person name="Watkin E.L.J."/>
            <person name="O'Hara G.W."/>
            <person name="Terpolilli J."/>
            <person name="Tye M.L."/>
            <person name="Kohlmeier M.G."/>
        </authorList>
    </citation>
    <scope>NUCLEOTIDE SEQUENCE</scope>
    <source>
        <strain evidence="6">WSM2240</strain>
    </source>
</reference>
<dbReference type="AlphaFoldDB" id="A0AAU8CIL4"/>
<dbReference type="PANTHER" id="PTHR43371">
    <property type="entry name" value="VITAMIN B12-DEPENDENT RIBONUCLEOTIDE REDUCTASE"/>
    <property type="match status" value="1"/>
</dbReference>
<dbReference type="Gene3D" id="3.20.70.20">
    <property type="match status" value="3"/>
</dbReference>
<dbReference type="InterPro" id="IPR054158">
    <property type="entry name" value="RNR-II_ins_dom"/>
</dbReference>
<organism evidence="6">
    <name type="scientific">Mesorhizobium sp. WSM2240</name>
    <dbReference type="NCBI Taxonomy" id="3228851"/>
    <lineage>
        <taxon>Bacteria</taxon>
        <taxon>Pseudomonadati</taxon>
        <taxon>Pseudomonadota</taxon>
        <taxon>Alphaproteobacteria</taxon>
        <taxon>Hyphomicrobiales</taxon>
        <taxon>Phyllobacteriaceae</taxon>
        <taxon>Mesorhizobium</taxon>
    </lineage>
</organism>
<name>A0AAU8CIL4_9HYPH</name>
<accession>A0AAU8CIL4</accession>
<keyword evidence="2" id="KW-0846">Cobalamin</keyword>
<dbReference type="GO" id="GO:0031419">
    <property type="term" value="F:cobalamin binding"/>
    <property type="evidence" value="ECO:0007669"/>
    <property type="project" value="UniProtKB-KW"/>
</dbReference>
<keyword evidence="3" id="KW-0560">Oxidoreductase</keyword>
<dbReference type="EMBL" id="CP159253">
    <property type="protein sequence ID" value="XCG46675.1"/>
    <property type="molecule type" value="Genomic_DNA"/>
</dbReference>
<evidence type="ECO:0000259" key="5">
    <source>
        <dbReference type="Pfam" id="PF21995"/>
    </source>
</evidence>
<evidence type="ECO:0000313" key="6">
    <source>
        <dbReference type="EMBL" id="XCG46675.1"/>
    </source>
</evidence>
<evidence type="ECO:0000256" key="3">
    <source>
        <dbReference type="ARBA" id="ARBA00023002"/>
    </source>
</evidence>
<dbReference type="Pfam" id="PF21995">
    <property type="entry name" value="RNR-II_ins_dom"/>
    <property type="match status" value="1"/>
</dbReference>
<protein>
    <submittedName>
        <fullName evidence="6">Ribonucleoside-diphosphate reductase</fullName>
    </submittedName>
</protein>
<evidence type="ECO:0000256" key="2">
    <source>
        <dbReference type="ARBA" id="ARBA00022628"/>
    </source>
</evidence>
<keyword evidence="4" id="KW-0170">Cobalt</keyword>
<feature type="domain" description="B12-dependent ribonucleotide reductase insertion" evidence="5">
    <location>
        <begin position="203"/>
        <end position="280"/>
    </location>
</feature>
<evidence type="ECO:0000256" key="1">
    <source>
        <dbReference type="ARBA" id="ARBA00001922"/>
    </source>
</evidence>
<dbReference type="PANTHER" id="PTHR43371:SF1">
    <property type="entry name" value="RIBONUCLEOSIDE-DIPHOSPHATE REDUCTASE"/>
    <property type="match status" value="1"/>
</dbReference>
<dbReference type="InterPro" id="IPR050862">
    <property type="entry name" value="RdRp_reductase_class-2"/>
</dbReference>
<dbReference type="SUPFAM" id="SSF51998">
    <property type="entry name" value="PFL-like glycyl radical enzymes"/>
    <property type="match status" value="1"/>
</dbReference>
<dbReference type="GO" id="GO:0004748">
    <property type="term" value="F:ribonucleoside-diphosphate reductase activity, thioredoxin disulfide as acceptor"/>
    <property type="evidence" value="ECO:0007669"/>
    <property type="project" value="TreeGrafter"/>
</dbReference>
<gene>
    <name evidence="6" type="ORF">ABVK50_15250</name>
</gene>
<comment type="cofactor">
    <cofactor evidence="1">
        <name>adenosylcob(III)alamin</name>
        <dbReference type="ChEBI" id="CHEBI:18408"/>
    </cofactor>
</comment>
<dbReference type="RefSeq" id="WP_353640757.1">
    <property type="nucleotide sequence ID" value="NZ_CP159253.1"/>
</dbReference>